<dbReference type="PANTHER" id="PTHR44688">
    <property type="entry name" value="DNA-BINDING TRANSCRIPTIONAL ACTIVATOR DEVR_DOSR"/>
    <property type="match status" value="1"/>
</dbReference>
<dbReference type="CDD" id="cd06170">
    <property type="entry name" value="LuxR_C_like"/>
    <property type="match status" value="1"/>
</dbReference>
<dbReference type="InterPro" id="IPR000792">
    <property type="entry name" value="Tscrpt_reg_LuxR_C"/>
</dbReference>
<name>A0A6J5RW13_9CAUD</name>
<accession>A0A6J5RW13</accession>
<keyword evidence="1" id="KW-0805">Transcription regulation</keyword>
<proteinExistence type="predicted"/>
<dbReference type="Pfam" id="PF00196">
    <property type="entry name" value="GerE"/>
    <property type="match status" value="1"/>
</dbReference>
<dbReference type="PANTHER" id="PTHR44688:SF16">
    <property type="entry name" value="DNA-BINDING TRANSCRIPTIONAL ACTIVATOR DEVR_DOSR"/>
    <property type="match status" value="1"/>
</dbReference>
<evidence type="ECO:0000256" key="2">
    <source>
        <dbReference type="ARBA" id="ARBA00023125"/>
    </source>
</evidence>
<keyword evidence="2 5" id="KW-0238">DNA-binding</keyword>
<evidence type="ECO:0000259" key="4">
    <source>
        <dbReference type="PROSITE" id="PS50043"/>
    </source>
</evidence>
<dbReference type="Proteomes" id="UP001641549">
    <property type="component" value="Chromosome UFOv-RH-23may17-C8087"/>
</dbReference>
<keyword evidence="6" id="KW-1185">Reference proteome</keyword>
<evidence type="ECO:0000256" key="3">
    <source>
        <dbReference type="ARBA" id="ARBA00023163"/>
    </source>
</evidence>
<dbReference type="InterPro" id="IPR036388">
    <property type="entry name" value="WH-like_DNA-bd_sf"/>
</dbReference>
<dbReference type="PROSITE" id="PS50043">
    <property type="entry name" value="HTH_LUXR_2"/>
    <property type="match status" value="1"/>
</dbReference>
<dbReference type="GO" id="GO:0003677">
    <property type="term" value="F:DNA binding"/>
    <property type="evidence" value="ECO:0007669"/>
    <property type="project" value="UniProtKB-KW"/>
</dbReference>
<dbReference type="SUPFAM" id="SSF46894">
    <property type="entry name" value="C-terminal effector domain of the bipartite response regulators"/>
    <property type="match status" value="1"/>
</dbReference>
<organism evidence="5 6">
    <name type="scientific">uncultured Caudovirales phage</name>
    <dbReference type="NCBI Taxonomy" id="2100421"/>
    <lineage>
        <taxon>Viruses</taxon>
        <taxon>Duplodnaviria</taxon>
        <taxon>Heunggongvirae</taxon>
        <taxon>Uroviricota</taxon>
        <taxon>Caudoviricetes</taxon>
        <taxon>Peduoviridae</taxon>
        <taxon>Maltschvirus</taxon>
        <taxon>Maltschvirus maltsch</taxon>
    </lineage>
</organism>
<sequence>MNKRLHIQLDESSLFTERERQVIARLCAGESDKQMSNAMKISVHTINTYIDHIYQKLELKNQAINARCAAISLLVANKFVKITLDIAHEAN</sequence>
<dbReference type="PRINTS" id="PR00038">
    <property type="entry name" value="HTHLUXR"/>
</dbReference>
<evidence type="ECO:0000313" key="5">
    <source>
        <dbReference type="EMBL" id="CAB4202634.1"/>
    </source>
</evidence>
<evidence type="ECO:0000313" key="6">
    <source>
        <dbReference type="Proteomes" id="UP001641549"/>
    </source>
</evidence>
<gene>
    <name evidence="5" type="ORF">UFOVP1367_28</name>
</gene>
<keyword evidence="3" id="KW-0804">Transcription</keyword>
<evidence type="ECO:0000256" key="1">
    <source>
        <dbReference type="ARBA" id="ARBA00023015"/>
    </source>
</evidence>
<dbReference type="Gene3D" id="1.10.10.10">
    <property type="entry name" value="Winged helix-like DNA-binding domain superfamily/Winged helix DNA-binding domain"/>
    <property type="match status" value="1"/>
</dbReference>
<dbReference type="InterPro" id="IPR016032">
    <property type="entry name" value="Sig_transdc_resp-reg_C-effctor"/>
</dbReference>
<dbReference type="SMART" id="SM00421">
    <property type="entry name" value="HTH_LUXR"/>
    <property type="match status" value="1"/>
</dbReference>
<dbReference type="GO" id="GO:0006355">
    <property type="term" value="P:regulation of DNA-templated transcription"/>
    <property type="evidence" value="ECO:0007669"/>
    <property type="project" value="InterPro"/>
</dbReference>
<protein>
    <submittedName>
        <fullName evidence="5">CsgD DNA-binding HTH domain-containing proteins</fullName>
    </submittedName>
</protein>
<feature type="domain" description="HTH luxR-type" evidence="4">
    <location>
        <begin position="8"/>
        <end position="78"/>
    </location>
</feature>
<dbReference type="EMBL" id="LR797314">
    <property type="protein sequence ID" value="CAB4202634.1"/>
    <property type="molecule type" value="Genomic_DNA"/>
</dbReference>
<reference evidence="5" key="1">
    <citation type="submission" date="2020-05" db="EMBL/GenBank/DDBJ databases">
        <authorList>
            <person name="Chiriac C."/>
            <person name="Salcher M."/>
            <person name="Ghai R."/>
            <person name="Kavagutti S V."/>
        </authorList>
    </citation>
    <scope>NUCLEOTIDE SEQUENCE [LARGE SCALE GENOMIC DNA]</scope>
</reference>